<evidence type="ECO:0000313" key="1">
    <source>
        <dbReference type="EMBL" id="GHC28164.1"/>
    </source>
</evidence>
<accession>A0ABQ3FKQ1</accession>
<comment type="caution">
    <text evidence="1">The sequence shown here is derived from an EMBL/GenBank/DDBJ whole genome shotgun (WGS) entry which is preliminary data.</text>
</comment>
<organism evidence="1 2">
    <name type="scientific">Gemmobacter nanjingensis</name>
    <dbReference type="NCBI Taxonomy" id="488454"/>
    <lineage>
        <taxon>Bacteria</taxon>
        <taxon>Pseudomonadati</taxon>
        <taxon>Pseudomonadota</taxon>
        <taxon>Alphaproteobacteria</taxon>
        <taxon>Rhodobacterales</taxon>
        <taxon>Paracoccaceae</taxon>
        <taxon>Gemmobacter</taxon>
    </lineage>
</organism>
<proteinExistence type="predicted"/>
<name>A0ABQ3FKQ1_9RHOB</name>
<protein>
    <submittedName>
        <fullName evidence="1">Uncharacterized protein</fullName>
    </submittedName>
</protein>
<sequence length="136" mass="14825">MACDRPEFLRTQWLWGLSVVNKKSNKHFSGDLALDLVHQLRGGLGNQRRCVAGAAAVYNRPIGQDRKQAMAKGSMLRAGATDMRKIRLHTRSQAGSPAAEACGCEGQAAPVTRRVHCADRHVSRALSRCKEAIVSC</sequence>
<dbReference type="EMBL" id="BMYI01000009">
    <property type="protein sequence ID" value="GHC28164.1"/>
    <property type="molecule type" value="Genomic_DNA"/>
</dbReference>
<gene>
    <name evidence="1" type="ORF">GCM10007291_30580</name>
</gene>
<reference evidence="2" key="1">
    <citation type="journal article" date="2019" name="Int. J. Syst. Evol. Microbiol.">
        <title>The Global Catalogue of Microorganisms (GCM) 10K type strain sequencing project: providing services to taxonomists for standard genome sequencing and annotation.</title>
        <authorList>
            <consortium name="The Broad Institute Genomics Platform"/>
            <consortium name="The Broad Institute Genome Sequencing Center for Infectious Disease"/>
            <person name="Wu L."/>
            <person name="Ma J."/>
        </authorList>
    </citation>
    <scope>NUCLEOTIDE SEQUENCE [LARGE SCALE GENOMIC DNA]</scope>
    <source>
        <strain evidence="2">KCTC 23298</strain>
    </source>
</reference>
<dbReference type="Proteomes" id="UP000658305">
    <property type="component" value="Unassembled WGS sequence"/>
</dbReference>
<keyword evidence="2" id="KW-1185">Reference proteome</keyword>
<evidence type="ECO:0000313" key="2">
    <source>
        <dbReference type="Proteomes" id="UP000658305"/>
    </source>
</evidence>